<proteinExistence type="predicted"/>
<keyword evidence="3" id="KW-1185">Reference proteome</keyword>
<keyword evidence="1" id="KW-0732">Signal</keyword>
<evidence type="ECO:0000313" key="2">
    <source>
        <dbReference type="EMBL" id="KAK3108479.1"/>
    </source>
</evidence>
<organism evidence="2 3">
    <name type="scientific">Pinctada imbricata</name>
    <name type="common">Atlantic pearl-oyster</name>
    <name type="synonym">Pinctada martensii</name>
    <dbReference type="NCBI Taxonomy" id="66713"/>
    <lineage>
        <taxon>Eukaryota</taxon>
        <taxon>Metazoa</taxon>
        <taxon>Spiralia</taxon>
        <taxon>Lophotrochozoa</taxon>
        <taxon>Mollusca</taxon>
        <taxon>Bivalvia</taxon>
        <taxon>Autobranchia</taxon>
        <taxon>Pteriomorphia</taxon>
        <taxon>Pterioida</taxon>
        <taxon>Pterioidea</taxon>
        <taxon>Pteriidae</taxon>
        <taxon>Pinctada</taxon>
    </lineage>
</organism>
<reference evidence="2" key="1">
    <citation type="submission" date="2019-08" db="EMBL/GenBank/DDBJ databases">
        <title>The improved chromosome-level genome for the pearl oyster Pinctada fucata martensii using PacBio sequencing and Hi-C.</title>
        <authorList>
            <person name="Zheng Z."/>
        </authorList>
    </citation>
    <scope>NUCLEOTIDE SEQUENCE</scope>
    <source>
        <strain evidence="2">ZZ-2019</strain>
        <tissue evidence="2">Adductor muscle</tissue>
    </source>
</reference>
<evidence type="ECO:0008006" key="4">
    <source>
        <dbReference type="Google" id="ProtNLM"/>
    </source>
</evidence>
<comment type="caution">
    <text evidence="2">The sequence shown here is derived from an EMBL/GenBank/DDBJ whole genome shotgun (WGS) entry which is preliminary data.</text>
</comment>
<protein>
    <recommendedName>
        <fullName evidence="4">IgGFc-binding protein N-terminal domain-containing protein</fullName>
    </recommendedName>
</protein>
<dbReference type="AlphaFoldDB" id="A0AA88YV31"/>
<evidence type="ECO:0000256" key="1">
    <source>
        <dbReference type="SAM" id="SignalP"/>
    </source>
</evidence>
<dbReference type="PANTHER" id="PTHR46534:SF1">
    <property type="entry name" value="IGGFC-BINDING PROTEIN N-TERMINAL DOMAIN-CONTAINING PROTEIN"/>
    <property type="match status" value="1"/>
</dbReference>
<feature type="signal peptide" evidence="1">
    <location>
        <begin position="1"/>
        <end position="23"/>
    </location>
</feature>
<sequence>MEYKASMEINVIVFCVILCCVSPQIITTDNKVCSRDDGVDREKDSDYLIQVIKQQAIQIQELSQKFLAQEALVKNISGQLGRDFILSFPYLREVNDITLLLVSQTNTTVTMRSVVPGVNRTVSFSSSKGTSISLPTTLIRNGSYVGNNTVSLHSDVEIAVFVLLTGLSGTGDGYIAIPRKRLRQRYHFSMNQNGVLSFVSFYDETVITISNSTGQIINLQTVGSSQSNTITLQKDEVLQLRFNGFVIGTVEGSKPFMALHGSHLEYFYSNYQTSYIDAISDSEGSVFIIPYLSTTTDSMTICNAMNHLSPFPM</sequence>
<dbReference type="Proteomes" id="UP001186944">
    <property type="component" value="Unassembled WGS sequence"/>
</dbReference>
<dbReference type="EMBL" id="VSWD01000001">
    <property type="protein sequence ID" value="KAK3108479.1"/>
    <property type="molecule type" value="Genomic_DNA"/>
</dbReference>
<name>A0AA88YV31_PINIB</name>
<accession>A0AA88YV31</accession>
<feature type="chain" id="PRO_5041705895" description="IgGFc-binding protein N-terminal domain-containing protein" evidence="1">
    <location>
        <begin position="24"/>
        <end position="313"/>
    </location>
</feature>
<dbReference type="PANTHER" id="PTHR46534">
    <property type="entry name" value="IGGFC_BINDING DOMAIN-CONTAINING PROTEIN"/>
    <property type="match status" value="1"/>
</dbReference>
<gene>
    <name evidence="2" type="ORF">FSP39_008823</name>
</gene>
<evidence type="ECO:0000313" key="3">
    <source>
        <dbReference type="Proteomes" id="UP001186944"/>
    </source>
</evidence>